<dbReference type="OrthoDB" id="5586934at2759"/>
<dbReference type="AlphaFoldDB" id="A0A6S7I6N2"/>
<gene>
    <name evidence="1" type="ORF">PACLA_8A077006</name>
</gene>
<sequence length="296" mass="33055">MRQPKASTIILSLLALGSYLFKIVLNALAGLGHDPFSHSVANVSDTFVLDITPAGWAFSIWGLIYTWNLAYVVYAITTECRDVPPVLNGLFYLLYIVCDIANVAWLYAFTSESIVSSCVILIGNQVALYALLYVVYVKYSTYQKELEQQHKADAICMAVLVENGIMLNAAWATIASLLNIAMVLTYHLNAPMPTACALALAALLVIALLWFILQNFTFQPYLNYTYSDWPVILWALAASLAKNWDPKSISARFTMALLVIVIILVIARIALQVNKNKKVKYFDQPLLNEKFIHLSM</sequence>
<comment type="caution">
    <text evidence="1">The sequence shown here is derived from an EMBL/GenBank/DDBJ whole genome shotgun (WGS) entry which is preliminary data.</text>
</comment>
<proteinExistence type="predicted"/>
<accession>A0A6S7I6N2</accession>
<name>A0A6S7I6N2_PARCT</name>
<keyword evidence="2" id="KW-1185">Reference proteome</keyword>
<dbReference type="Proteomes" id="UP001152795">
    <property type="component" value="Unassembled WGS sequence"/>
</dbReference>
<dbReference type="PANTHER" id="PTHR33802:SF1">
    <property type="entry name" value="XK-RELATED PROTEIN"/>
    <property type="match status" value="1"/>
</dbReference>
<organism evidence="1 2">
    <name type="scientific">Paramuricea clavata</name>
    <name type="common">Red gorgonian</name>
    <name type="synonym">Violescent sea-whip</name>
    <dbReference type="NCBI Taxonomy" id="317549"/>
    <lineage>
        <taxon>Eukaryota</taxon>
        <taxon>Metazoa</taxon>
        <taxon>Cnidaria</taxon>
        <taxon>Anthozoa</taxon>
        <taxon>Octocorallia</taxon>
        <taxon>Malacalcyonacea</taxon>
        <taxon>Plexauridae</taxon>
        <taxon>Paramuricea</taxon>
    </lineage>
</organism>
<reference evidence="1" key="1">
    <citation type="submission" date="2020-04" db="EMBL/GenBank/DDBJ databases">
        <authorList>
            <person name="Alioto T."/>
            <person name="Alioto T."/>
            <person name="Gomez Garrido J."/>
        </authorList>
    </citation>
    <scope>NUCLEOTIDE SEQUENCE</scope>
    <source>
        <strain evidence="1">A484AB</strain>
    </source>
</reference>
<evidence type="ECO:0000313" key="2">
    <source>
        <dbReference type="Proteomes" id="UP001152795"/>
    </source>
</evidence>
<evidence type="ECO:0000313" key="1">
    <source>
        <dbReference type="EMBL" id="CAB4012747.1"/>
    </source>
</evidence>
<protein>
    <submittedName>
        <fullName evidence="1">Uncharacterized protein</fullName>
    </submittedName>
</protein>
<dbReference type="PANTHER" id="PTHR33802">
    <property type="entry name" value="SI:CH211-161H7.5-RELATED"/>
    <property type="match status" value="1"/>
</dbReference>
<dbReference type="EMBL" id="CACRXK020007618">
    <property type="protein sequence ID" value="CAB4012747.1"/>
    <property type="molecule type" value="Genomic_DNA"/>
</dbReference>